<accession>A0A1I4Y5R1</accession>
<dbReference type="AlphaFoldDB" id="A0A1I4Y5R1"/>
<organism evidence="3 4">
    <name type="scientific">Dokdonella immobilis</name>
    <dbReference type="NCBI Taxonomy" id="578942"/>
    <lineage>
        <taxon>Bacteria</taxon>
        <taxon>Pseudomonadati</taxon>
        <taxon>Pseudomonadota</taxon>
        <taxon>Gammaproteobacteria</taxon>
        <taxon>Lysobacterales</taxon>
        <taxon>Rhodanobacteraceae</taxon>
        <taxon>Dokdonella</taxon>
    </lineage>
</organism>
<proteinExistence type="predicted"/>
<reference evidence="3 4" key="1">
    <citation type="submission" date="2016-10" db="EMBL/GenBank/DDBJ databases">
        <authorList>
            <person name="de Groot N.N."/>
        </authorList>
    </citation>
    <scope>NUCLEOTIDE SEQUENCE [LARGE SCALE GENOMIC DNA]</scope>
    <source>
        <strain evidence="3 4">CGMCC 1.7659</strain>
    </source>
</reference>
<dbReference type="Pfam" id="PF04273">
    <property type="entry name" value="BLH_phosphatase"/>
    <property type="match status" value="1"/>
</dbReference>
<dbReference type="Gene3D" id="3.40.1260.10">
    <property type="entry name" value="DsrEFH-like"/>
    <property type="match status" value="1"/>
</dbReference>
<dbReference type="OrthoDB" id="270335at2"/>
<dbReference type="InterPro" id="IPR005939">
    <property type="entry name" value="BLH_phosphatase-like"/>
</dbReference>
<evidence type="ECO:0000313" key="4">
    <source>
        <dbReference type="Proteomes" id="UP000198575"/>
    </source>
</evidence>
<dbReference type="STRING" id="578942.SAMN05216289_11529"/>
<dbReference type="RefSeq" id="WP_092407999.1">
    <property type="nucleotide sequence ID" value="NZ_FOVF01000015.1"/>
</dbReference>
<keyword evidence="4" id="KW-1185">Reference proteome</keyword>
<dbReference type="Pfam" id="PF02635">
    <property type="entry name" value="DsrE"/>
    <property type="match status" value="1"/>
</dbReference>
<dbReference type="InterPro" id="IPR027396">
    <property type="entry name" value="DsrEFH-like"/>
</dbReference>
<feature type="chain" id="PRO_5011527293" evidence="1">
    <location>
        <begin position="19"/>
        <end position="340"/>
    </location>
</feature>
<dbReference type="SUPFAM" id="SSF75169">
    <property type="entry name" value="DsrEFH-like"/>
    <property type="match status" value="1"/>
</dbReference>
<evidence type="ECO:0000256" key="1">
    <source>
        <dbReference type="SAM" id="SignalP"/>
    </source>
</evidence>
<dbReference type="CDD" id="cd14503">
    <property type="entry name" value="PTP-bact"/>
    <property type="match status" value="1"/>
</dbReference>
<dbReference type="GO" id="GO:0016787">
    <property type="term" value="F:hydrolase activity"/>
    <property type="evidence" value="ECO:0007669"/>
    <property type="project" value="InterPro"/>
</dbReference>
<dbReference type="InterPro" id="IPR029021">
    <property type="entry name" value="Prot-tyrosine_phosphatase-like"/>
</dbReference>
<sequence>MRHVLWLIVLLAAPAWSAAGFDAEALDALPNMSLHAPNFIASGRLEAADIAALEKAGIRTVIDLSDDEETPDFDEAAAVTEAGMRYRNLPIDGGSGLTRENVERFDALVAAAGDAPTLIHCGSSNRVGAMVAMRAALVQGRPLEAAIESGRRWGLKGLEPIVREQLAVVSAAASAAGSTAGDPQALRFPRIAMAGGVYPMPAGTLMPAANLEHRLVIDAASGETTAAGILRRLDAAARAVNLYALAGVAPQRLKVAVVLHGKATAAALSDAAYRKHLDRDNPDAALIGALHEAGVELYVCGQALTHAGYASGDVRADVRVALSAMTALTTLQADGYSLIP</sequence>
<evidence type="ECO:0000313" key="3">
    <source>
        <dbReference type="EMBL" id="SFN33428.1"/>
    </source>
</evidence>
<dbReference type="InterPro" id="IPR003787">
    <property type="entry name" value="Sulphur_relay_DsrE/F-like"/>
</dbReference>
<dbReference type="Proteomes" id="UP000198575">
    <property type="component" value="Unassembled WGS sequence"/>
</dbReference>
<dbReference type="InterPro" id="IPR001763">
    <property type="entry name" value="Rhodanese-like_dom"/>
</dbReference>
<dbReference type="PANTHER" id="PTHR37691">
    <property type="entry name" value="BLR3518 PROTEIN"/>
    <property type="match status" value="1"/>
</dbReference>
<evidence type="ECO:0000259" key="2">
    <source>
        <dbReference type="PROSITE" id="PS50206"/>
    </source>
</evidence>
<name>A0A1I4Y5R1_9GAMM</name>
<dbReference type="PROSITE" id="PS50206">
    <property type="entry name" value="RHODANESE_3"/>
    <property type="match status" value="1"/>
</dbReference>
<dbReference type="Gene3D" id="3.90.190.10">
    <property type="entry name" value="Protein tyrosine phosphatase superfamily"/>
    <property type="match status" value="1"/>
</dbReference>
<gene>
    <name evidence="3" type="ORF">SAMN05216289_11529</name>
</gene>
<dbReference type="PANTHER" id="PTHR37691:SF1">
    <property type="entry name" value="BLR3518 PROTEIN"/>
    <property type="match status" value="1"/>
</dbReference>
<dbReference type="EMBL" id="FOVF01000015">
    <property type="protein sequence ID" value="SFN33428.1"/>
    <property type="molecule type" value="Genomic_DNA"/>
</dbReference>
<protein>
    <submittedName>
        <fullName evidence="3">TIGR01244 family protein</fullName>
    </submittedName>
</protein>
<dbReference type="SUPFAM" id="SSF52799">
    <property type="entry name" value="(Phosphotyrosine protein) phosphatases II"/>
    <property type="match status" value="1"/>
</dbReference>
<feature type="signal peptide" evidence="1">
    <location>
        <begin position="1"/>
        <end position="18"/>
    </location>
</feature>
<feature type="domain" description="Rhodanese" evidence="2">
    <location>
        <begin position="103"/>
        <end position="162"/>
    </location>
</feature>
<keyword evidence="1" id="KW-0732">Signal</keyword>